<organism evidence="1 2">
    <name type="scientific">Marinobacter nanhaiticus D15-8W</name>
    <dbReference type="NCBI Taxonomy" id="626887"/>
    <lineage>
        <taxon>Bacteria</taxon>
        <taxon>Pseudomonadati</taxon>
        <taxon>Pseudomonadota</taxon>
        <taxon>Gammaproteobacteria</taxon>
        <taxon>Pseudomonadales</taxon>
        <taxon>Marinobacteraceae</taxon>
        <taxon>Marinobacter</taxon>
    </lineage>
</organism>
<dbReference type="RefSeq" id="WP_004582343.1">
    <property type="nucleotide sequence ID" value="NZ_AP028878.1"/>
</dbReference>
<accession>N6WZD2</accession>
<comment type="caution">
    <text evidence="1">The sequence shown here is derived from an EMBL/GenBank/DDBJ whole genome shotgun (WGS) entry which is preliminary data.</text>
</comment>
<dbReference type="STRING" id="626887.J057_22055"/>
<dbReference type="AlphaFoldDB" id="N6WZD2"/>
<dbReference type="Proteomes" id="UP000013165">
    <property type="component" value="Unassembled WGS sequence"/>
</dbReference>
<name>N6WZD2_9GAMM</name>
<reference evidence="1 2" key="1">
    <citation type="journal article" date="2013" name="Genome Announc.">
        <title>Genome Sequence of the Polycyclic Aromatic Hydrocarbon-Degrading Bacterium Strain Marinobacter nanhaiticus D15-8WT.</title>
        <authorList>
            <person name="Cui Z."/>
            <person name="Gao W."/>
            <person name="Li Q."/>
            <person name="Xu G."/>
            <person name="Zheng L."/>
        </authorList>
    </citation>
    <scope>NUCLEOTIDE SEQUENCE [LARGE SCALE GENOMIC DNA]</scope>
    <source>
        <strain evidence="1 2">D15-8W</strain>
    </source>
</reference>
<dbReference type="EMBL" id="APLQ01000014">
    <property type="protein sequence ID" value="ENO14123.1"/>
    <property type="molecule type" value="Genomic_DNA"/>
</dbReference>
<gene>
    <name evidence="1" type="ORF">J057_22055</name>
</gene>
<evidence type="ECO:0000313" key="2">
    <source>
        <dbReference type="Proteomes" id="UP000013165"/>
    </source>
</evidence>
<dbReference type="HOGENOM" id="CLU_2118097_0_0_6"/>
<dbReference type="PATRIC" id="fig|626887.3.peg.4414"/>
<keyword evidence="2" id="KW-1185">Reference proteome</keyword>
<protein>
    <submittedName>
        <fullName evidence="1">Uncharacterized protein</fullName>
    </submittedName>
</protein>
<evidence type="ECO:0000313" key="1">
    <source>
        <dbReference type="EMBL" id="ENO14123.1"/>
    </source>
</evidence>
<sequence>MTAFLTVCVIGLLIGSALLFFQLRRQGELLNNALHRLETLGSDDDAPGTEPYMVLTVRVVDPIGVAKRESRSARIVADHLPNMVRRRVYQQVMREVGAELAERGVEAEMKVEYR</sequence>
<dbReference type="OrthoDB" id="6367542at2"/>
<proteinExistence type="predicted"/>